<reference evidence="4" key="1">
    <citation type="submission" date="2016-10" db="EMBL/GenBank/DDBJ databases">
        <authorList>
            <person name="Varghese N."/>
            <person name="Submissions S."/>
        </authorList>
    </citation>
    <scope>NUCLEOTIDE SEQUENCE [LARGE SCALE GENOMIC DNA]</scope>
    <source>
        <strain evidence="4">ATCC 25963</strain>
    </source>
</reference>
<name>A0A1I1TSM7_9BACT</name>
<evidence type="ECO:0000313" key="3">
    <source>
        <dbReference type="EMBL" id="SFD58520.1"/>
    </source>
</evidence>
<dbReference type="OrthoDB" id="5489610at2"/>
<evidence type="ECO:0000259" key="2">
    <source>
        <dbReference type="Pfam" id="PF14332"/>
    </source>
</evidence>
<dbReference type="InterPro" id="IPR025497">
    <property type="entry name" value="PatA-like_N"/>
</dbReference>
<evidence type="ECO:0000256" key="1">
    <source>
        <dbReference type="SAM" id="MobiDB-lite"/>
    </source>
</evidence>
<feature type="region of interest" description="Disordered" evidence="1">
    <location>
        <begin position="1"/>
        <end position="29"/>
    </location>
</feature>
<dbReference type="Pfam" id="PF14332">
    <property type="entry name" value="DUF4388"/>
    <property type="match status" value="1"/>
</dbReference>
<dbReference type="InterPro" id="IPR037257">
    <property type="entry name" value="T2SS_E_N_sf"/>
</dbReference>
<dbReference type="RefSeq" id="WP_096334053.1">
    <property type="nucleotide sequence ID" value="NZ_FOMX01000002.1"/>
</dbReference>
<gene>
    <name evidence="3" type="ORF">SAMN02745121_00743</name>
</gene>
<feature type="domain" description="PatA-like N-terminal" evidence="2">
    <location>
        <begin position="28"/>
        <end position="177"/>
    </location>
</feature>
<keyword evidence="4" id="KW-1185">Reference proteome</keyword>
<dbReference type="EMBL" id="FOMX01000002">
    <property type="protein sequence ID" value="SFD58520.1"/>
    <property type="molecule type" value="Genomic_DNA"/>
</dbReference>
<evidence type="ECO:0000313" key="4">
    <source>
        <dbReference type="Proteomes" id="UP000199400"/>
    </source>
</evidence>
<dbReference type="STRING" id="54.SAMN02745121_00743"/>
<dbReference type="SUPFAM" id="SSF160246">
    <property type="entry name" value="EspE N-terminal domain-like"/>
    <property type="match status" value="1"/>
</dbReference>
<protein>
    <recommendedName>
        <fullName evidence="2">PatA-like N-terminal domain-containing protein</fullName>
    </recommendedName>
</protein>
<accession>A0A1I1TSM7</accession>
<dbReference type="Proteomes" id="UP000199400">
    <property type="component" value="Unassembled WGS sequence"/>
</dbReference>
<feature type="compositionally biased region" description="Low complexity" evidence="1">
    <location>
        <begin position="9"/>
        <end position="18"/>
    </location>
</feature>
<sequence>MDTHDPSRAESASPARPSDGSAEARPESGRLRDFPLPELLWQFHSEGRTGCLRLRKGALEKTLWMVAGGPVFARSNEAGDRLTDRLLARGLLTRAQYDQAQDLLARSSGKRIGEVLLENGLIRERELNEALGEQILRMIESMFSWNEGSWQFEPGPCADRIVLDRSTAAILMSAARHRIPLRRLWDAIGDHHQLPRLAYEHRTDDGRAELTATLMLEPSESAWLARLDGSRSLAELLDDFDVDEHELLALLYTLRLLGHLQLELGGVPALAFQR</sequence>
<organism evidence="3 4">
    <name type="scientific">Nannocystis exedens</name>
    <dbReference type="NCBI Taxonomy" id="54"/>
    <lineage>
        <taxon>Bacteria</taxon>
        <taxon>Pseudomonadati</taxon>
        <taxon>Myxococcota</taxon>
        <taxon>Polyangia</taxon>
        <taxon>Nannocystales</taxon>
        <taxon>Nannocystaceae</taxon>
        <taxon>Nannocystis</taxon>
    </lineage>
</organism>
<proteinExistence type="predicted"/>
<dbReference type="AlphaFoldDB" id="A0A1I1TSM7"/>